<dbReference type="HOGENOM" id="CLU_1388581_0_0_10"/>
<evidence type="ECO:0000259" key="1">
    <source>
        <dbReference type="Pfam" id="PF00717"/>
    </source>
</evidence>
<name>W8F231_9BACT</name>
<dbReference type="CDD" id="cd06529">
    <property type="entry name" value="S24_LexA-like"/>
    <property type="match status" value="1"/>
</dbReference>
<evidence type="ECO:0000313" key="2">
    <source>
        <dbReference type="EMBL" id="AHJ98968.1"/>
    </source>
</evidence>
<organism evidence="2 3">
    <name type="scientific">Hymenobacter swuensis DY53</name>
    <dbReference type="NCBI Taxonomy" id="1227739"/>
    <lineage>
        <taxon>Bacteria</taxon>
        <taxon>Pseudomonadati</taxon>
        <taxon>Bacteroidota</taxon>
        <taxon>Cytophagia</taxon>
        <taxon>Cytophagales</taxon>
        <taxon>Hymenobacteraceae</taxon>
        <taxon>Hymenobacter</taxon>
    </lineage>
</organism>
<dbReference type="Proteomes" id="UP000019423">
    <property type="component" value="Chromosome"/>
</dbReference>
<proteinExistence type="predicted"/>
<accession>W8F231</accession>
<protein>
    <recommendedName>
        <fullName evidence="1">Peptidase S24/S26A/S26B/S26C domain-containing protein</fullName>
    </recommendedName>
</protein>
<dbReference type="STRING" id="1227739.Hsw_3373"/>
<keyword evidence="3" id="KW-1185">Reference proteome</keyword>
<dbReference type="EMBL" id="CP007145">
    <property type="protein sequence ID" value="AHJ98968.1"/>
    <property type="molecule type" value="Genomic_DNA"/>
</dbReference>
<dbReference type="AlphaFoldDB" id="W8F231"/>
<dbReference type="Gene3D" id="2.10.109.10">
    <property type="entry name" value="Umud Fragment, subunit A"/>
    <property type="match status" value="1"/>
</dbReference>
<dbReference type="InterPro" id="IPR015927">
    <property type="entry name" value="Peptidase_S24_S26A/B/C"/>
</dbReference>
<dbReference type="PATRIC" id="fig|1227739.3.peg.3536"/>
<gene>
    <name evidence="2" type="ORF">Hsw_3373</name>
</gene>
<evidence type="ECO:0000313" key="3">
    <source>
        <dbReference type="Proteomes" id="UP000019423"/>
    </source>
</evidence>
<dbReference type="InterPro" id="IPR039418">
    <property type="entry name" value="LexA-like"/>
</dbReference>
<dbReference type="InterPro" id="IPR036286">
    <property type="entry name" value="LexA/Signal_pep-like_sf"/>
</dbReference>
<dbReference type="eggNOG" id="COG2932">
    <property type="taxonomic scope" value="Bacteria"/>
</dbReference>
<reference evidence="2 3" key="1">
    <citation type="submission" date="2014-01" db="EMBL/GenBank/DDBJ databases">
        <title>Complete genome sequence of ionizing-radiation resistance bacterium Hymenobacter swuensis DY53.</title>
        <authorList>
            <person name="Jung J.-H."/>
            <person name="Jeong S.-W."/>
            <person name="Joe M.-H."/>
            <person name="Cho y.-j."/>
            <person name="Kim M.-K."/>
            <person name="Lim S.-Y."/>
        </authorList>
    </citation>
    <scope>NUCLEOTIDE SEQUENCE [LARGE SCALE GENOMIC DNA]</scope>
    <source>
        <strain evidence="2 3">DY53</strain>
    </source>
</reference>
<dbReference type="SUPFAM" id="SSF51306">
    <property type="entry name" value="LexA/Signal peptidase"/>
    <property type="match status" value="1"/>
</dbReference>
<feature type="domain" description="Peptidase S24/S26A/S26B/S26C" evidence="1">
    <location>
        <begin position="61"/>
        <end position="179"/>
    </location>
</feature>
<dbReference type="KEGG" id="hsw:Hsw_3373"/>
<dbReference type="Pfam" id="PF00717">
    <property type="entry name" value="Peptidase_S24"/>
    <property type="match status" value="1"/>
</dbReference>
<sequence>MPILRRLADIYKTTTEYIETGKQPVSMSVVPDEHPLGPLMSDKSNARFAAHFDKKEMVYYRRLEAGARATFAESFMNDFDYKDLPLFPVIRMIGDPDEGLVVDIDGDSMEPQLRSGMKVLVEELPNVDYWREARPGIYVIIFKHHFVIKRIKHNTLRDTGKVLLESDNPEGGVEEIILDDIHGMWRVIRGVDVPIR</sequence>